<dbReference type="RefSeq" id="WP_140945751.1">
    <property type="nucleotide sequence ID" value="NZ_FAOO01000020.1"/>
</dbReference>
<feature type="domain" description="PEGA" evidence="3">
    <location>
        <begin position="364"/>
        <end position="430"/>
    </location>
</feature>
<dbReference type="InterPro" id="IPR043738">
    <property type="entry name" value="DUF5683"/>
</dbReference>
<dbReference type="PANTHER" id="PTHR36194">
    <property type="entry name" value="S-LAYER-LIKE PROTEIN"/>
    <property type="match status" value="1"/>
</dbReference>
<dbReference type="Pfam" id="PF00656">
    <property type="entry name" value="Peptidase_C14"/>
    <property type="match status" value="1"/>
</dbReference>
<evidence type="ECO:0000259" key="2">
    <source>
        <dbReference type="Pfam" id="PF00656"/>
    </source>
</evidence>
<dbReference type="InterPro" id="IPR029030">
    <property type="entry name" value="Caspase-like_dom_sf"/>
</dbReference>
<keyword evidence="1" id="KW-0812">Transmembrane</keyword>
<reference evidence="6" key="1">
    <citation type="submission" date="2015-11" db="EMBL/GenBank/DDBJ databases">
        <authorList>
            <person name="Varghese N."/>
        </authorList>
    </citation>
    <scope>NUCLEOTIDE SEQUENCE [LARGE SCALE GENOMIC DNA]</scope>
</reference>
<sequence>MKKLILILAILFSFGGLFSQEVEKRGIGLKLEEKKAALTSYFSRNWALIIGIDKYQNANPLRYAVNDAKAVRDLIVNEFGFGAKNVIELYDEMATKDNILRAFDDLIKNTSENDRVFIFYAGHGITMPLPEGKERGYILPVDADPSKPVLTAISTDQLNEFSEAIPAKHLYFVMDACYGGLIFTRSQPVSAEIQNFLEVISTRRTRQAITAGGRDQPVFDTGPSGHSVFTFHFINGLKTMMADLDKNGVVTASEIASYILPRVTAESKGQQTPQYGILVGDRGGEFYFIPRPRVSVIDVSVSPEGADIFVNNKLVGKAPSQIDIYEFGPVKVQIRKDGYLDFEQVIDVSDNYYEIKATLEKASRLEIKSKPTGASVYINDEFVGKTPIVLPKLRKTKHTVKLVLSDYKDFVQEIDLSQTDKSEVNINLEKMKCDFNITGIVGNVNVLIKGENFTKQFDKLPLRKLELEYGEYEIAISKVGYYDFRQRVTIRQPQINLPVELNKKSKPRSVLMSLFLPGTGQIYMGRQAIGYPLLGLSVVSVSSSVFTFIKYNQFNNAYSDYRDKYHSATKPEDIENYYRLMLKNYNDMKNFRNYFLISAGVTAGVWLFNLIDSIIFSPEDIYSVSRLKLGTNGREIHVEFNF</sequence>
<keyword evidence="1" id="KW-0472">Membrane</keyword>
<dbReference type="PANTHER" id="PTHR36194:SF1">
    <property type="entry name" value="S-LAYER-LIKE PROTEIN"/>
    <property type="match status" value="1"/>
</dbReference>
<evidence type="ECO:0000256" key="1">
    <source>
        <dbReference type="SAM" id="Phobius"/>
    </source>
</evidence>
<dbReference type="Pfam" id="PF18935">
    <property type="entry name" value="DUF5683"/>
    <property type="match status" value="1"/>
</dbReference>
<feature type="transmembrane region" description="Helical" evidence="1">
    <location>
        <begin position="529"/>
        <end position="549"/>
    </location>
</feature>
<accession>A0A0S4NAF2</accession>
<dbReference type="EMBL" id="FAOO01000020">
    <property type="protein sequence ID" value="CUU08263.1"/>
    <property type="molecule type" value="Genomic_DNA"/>
</dbReference>
<dbReference type="AlphaFoldDB" id="A0A0S4NAF2"/>
<dbReference type="STRING" id="1643428.GCA_001442855_01992"/>
<dbReference type="Gene3D" id="3.40.50.1460">
    <property type="match status" value="1"/>
</dbReference>
<keyword evidence="6" id="KW-1185">Reference proteome</keyword>
<feature type="domain" description="DUF5683" evidence="4">
    <location>
        <begin position="504"/>
        <end position="615"/>
    </location>
</feature>
<evidence type="ECO:0000313" key="6">
    <source>
        <dbReference type="Proteomes" id="UP000320623"/>
    </source>
</evidence>
<dbReference type="InterPro" id="IPR011600">
    <property type="entry name" value="Pept_C14_caspase"/>
</dbReference>
<evidence type="ECO:0000259" key="3">
    <source>
        <dbReference type="Pfam" id="PF08308"/>
    </source>
</evidence>
<dbReference type="Pfam" id="PF08308">
    <property type="entry name" value="PEGA"/>
    <property type="match status" value="2"/>
</dbReference>
<protein>
    <submittedName>
        <fullName evidence="5">PEGA domain-containing protein</fullName>
    </submittedName>
</protein>
<proteinExistence type="predicted"/>
<organism evidence="5 6">
    <name type="scientific">Candidatus Thermokryptus mobilis</name>
    <dbReference type="NCBI Taxonomy" id="1643428"/>
    <lineage>
        <taxon>Bacteria</taxon>
        <taxon>Pseudomonadati</taxon>
        <taxon>Candidatus Kryptoniota</taxon>
        <taxon>Candidatus Thermokryptus</taxon>
    </lineage>
</organism>
<dbReference type="GO" id="GO:0004197">
    <property type="term" value="F:cysteine-type endopeptidase activity"/>
    <property type="evidence" value="ECO:0007669"/>
    <property type="project" value="InterPro"/>
</dbReference>
<dbReference type="SUPFAM" id="SSF52129">
    <property type="entry name" value="Caspase-like"/>
    <property type="match status" value="1"/>
</dbReference>
<feature type="domain" description="PEGA" evidence="3">
    <location>
        <begin position="296"/>
        <end position="362"/>
    </location>
</feature>
<dbReference type="InterPro" id="IPR013229">
    <property type="entry name" value="PEGA"/>
</dbReference>
<evidence type="ECO:0000259" key="4">
    <source>
        <dbReference type="Pfam" id="PF18935"/>
    </source>
</evidence>
<dbReference type="GO" id="GO:0006508">
    <property type="term" value="P:proteolysis"/>
    <property type="evidence" value="ECO:0007669"/>
    <property type="project" value="InterPro"/>
</dbReference>
<feature type="transmembrane region" description="Helical" evidence="1">
    <location>
        <begin position="594"/>
        <end position="616"/>
    </location>
</feature>
<keyword evidence="1" id="KW-1133">Transmembrane helix</keyword>
<gene>
    <name evidence="5" type="ORF">JGI1_02034</name>
</gene>
<dbReference type="InterPro" id="IPR018247">
    <property type="entry name" value="EF_Hand_1_Ca_BS"/>
</dbReference>
<dbReference type="Proteomes" id="UP000320623">
    <property type="component" value="Unassembled WGS sequence"/>
</dbReference>
<feature type="domain" description="Peptidase C14 caspase" evidence="2">
    <location>
        <begin position="44"/>
        <end position="275"/>
    </location>
</feature>
<dbReference type="PROSITE" id="PS00018">
    <property type="entry name" value="EF_HAND_1"/>
    <property type="match status" value="1"/>
</dbReference>
<evidence type="ECO:0000313" key="5">
    <source>
        <dbReference type="EMBL" id="CUU08263.1"/>
    </source>
</evidence>
<dbReference type="OrthoDB" id="9767236at2"/>
<name>A0A0S4NAF2_9BACT</name>